<proteinExistence type="predicted"/>
<feature type="compositionally biased region" description="Polar residues" evidence="1">
    <location>
        <begin position="82"/>
        <end position="94"/>
    </location>
</feature>
<keyword evidence="3" id="KW-1185">Reference proteome</keyword>
<name>A0A511D0Z3_9PSEU</name>
<organism evidence="2 3">
    <name type="scientific">Pseudonocardia asaccharolytica DSM 44247 = NBRC 16224</name>
    <dbReference type="NCBI Taxonomy" id="1123024"/>
    <lineage>
        <taxon>Bacteria</taxon>
        <taxon>Bacillati</taxon>
        <taxon>Actinomycetota</taxon>
        <taxon>Actinomycetes</taxon>
        <taxon>Pseudonocardiales</taxon>
        <taxon>Pseudonocardiaceae</taxon>
        <taxon>Pseudonocardia</taxon>
    </lineage>
</organism>
<sequence>MIESRSTVSGPVGSAGPAPAAPSRARSSRETASSSRTFDHLNARSQHPIVEDARTWSNSPAPAPPRSASTAAGNNPAHDTRFISSNLTDTRASS</sequence>
<dbReference type="EMBL" id="BJVI01000020">
    <property type="protein sequence ID" value="GEL18460.1"/>
    <property type="molecule type" value="Genomic_DNA"/>
</dbReference>
<evidence type="ECO:0000256" key="1">
    <source>
        <dbReference type="SAM" id="MobiDB-lite"/>
    </source>
</evidence>
<dbReference type="Proteomes" id="UP000321328">
    <property type="component" value="Unassembled WGS sequence"/>
</dbReference>
<feature type="compositionally biased region" description="Low complexity" evidence="1">
    <location>
        <begin position="9"/>
        <end position="36"/>
    </location>
</feature>
<reference evidence="2 3" key="1">
    <citation type="submission" date="2019-07" db="EMBL/GenBank/DDBJ databases">
        <title>Whole genome shotgun sequence of Pseudonocardia asaccharolytica NBRC 16224.</title>
        <authorList>
            <person name="Hosoyama A."/>
            <person name="Uohara A."/>
            <person name="Ohji S."/>
            <person name="Ichikawa N."/>
        </authorList>
    </citation>
    <scope>NUCLEOTIDE SEQUENCE [LARGE SCALE GENOMIC DNA]</scope>
    <source>
        <strain evidence="2 3">NBRC 16224</strain>
    </source>
</reference>
<protein>
    <submittedName>
        <fullName evidence="2">Uncharacterized protein</fullName>
    </submittedName>
</protein>
<accession>A0A511D0Z3</accession>
<evidence type="ECO:0000313" key="3">
    <source>
        <dbReference type="Proteomes" id="UP000321328"/>
    </source>
</evidence>
<comment type="caution">
    <text evidence="2">The sequence shown here is derived from an EMBL/GenBank/DDBJ whole genome shotgun (WGS) entry which is preliminary data.</text>
</comment>
<feature type="region of interest" description="Disordered" evidence="1">
    <location>
        <begin position="1"/>
        <end position="94"/>
    </location>
</feature>
<evidence type="ECO:0000313" key="2">
    <source>
        <dbReference type="EMBL" id="GEL18460.1"/>
    </source>
</evidence>
<gene>
    <name evidence="2" type="ORF">PA7_22970</name>
</gene>
<dbReference type="AlphaFoldDB" id="A0A511D0Z3"/>